<dbReference type="GO" id="GO:0005524">
    <property type="term" value="F:ATP binding"/>
    <property type="evidence" value="ECO:0007669"/>
    <property type="project" value="UniProtKB-KW"/>
</dbReference>
<name>A0A090CYQ5_9BACT</name>
<evidence type="ECO:0000256" key="3">
    <source>
        <dbReference type="ARBA" id="ARBA00022679"/>
    </source>
</evidence>
<feature type="region of interest" description="Disordered" evidence="7">
    <location>
        <begin position="566"/>
        <end position="640"/>
    </location>
</feature>
<keyword evidence="3" id="KW-0808">Transferase</keyword>
<evidence type="ECO:0000256" key="5">
    <source>
        <dbReference type="ARBA" id="ARBA00022777"/>
    </source>
</evidence>
<dbReference type="RefSeq" id="WP_154017630.1">
    <property type="nucleotide sequence ID" value="NZ_CCEJ010000004.1"/>
</dbReference>
<dbReference type="AlphaFoldDB" id="A0A090CYQ5"/>
<sequence>MDALHSYRSKIPTIIEECDKNETPSAQVSDSESLEQDDNNKPIPQLNISRVESLKKKSLDAGSVNKKIVPPLSQTKKSFSLTELNPCNPLHLSPRSDSVQSPKGYTFVMNQIYPATRAVFAGAEYAAPLSPEDLFSNKEAILDGLLNLSLPMRRSQIEALLDFIELNRKKLLESDLQYPLLVHMLCNYSQSFDLHVEKNGRFLIHFLNTKNKEKWLDTSGASTDWLLAWSWLGTVTKLYAYGVSKLSTEGYRLEEAIENSKQAQLNSEKYLILYNGKENFPTLHAISYLNIDKTAEKQIIVMERYATDLEKRMRALHEKGRFSLTSSPFQDDKFKLRLFLQILKAVQLMHAQNHIHGDVKPENVLLDFEDNPCLTDFGYTGTVDEKRKETGTFCGSRSYLPFERYSQRRVKDPKAPDNWGLACILYLLILETSVPWHNAAFVSTAAPVLYIKNFFQKYKDSEIPIIKLLADMMNPHSTKRPKLDEVEKRINEIEASLSTETPKSFREIKVEISITPRRGRSLTEIKEEKIGSSKKGSILTILEEESSEENTAIEDKRQEALPKLKEKKKCKKNTAKPSRSKLVFSSRTRPRPLVRSPLSFQELPLRAKKTEKVKEEKEKEIEPPSTKSEDTLSEELPKLL</sequence>
<dbReference type="PROSITE" id="PS50011">
    <property type="entry name" value="PROTEIN_KINASE_DOM"/>
    <property type="match status" value="1"/>
</dbReference>
<evidence type="ECO:0000259" key="8">
    <source>
        <dbReference type="PROSITE" id="PS50011"/>
    </source>
</evidence>
<dbReference type="SMART" id="SM00220">
    <property type="entry name" value="S_TKc"/>
    <property type="match status" value="1"/>
</dbReference>
<dbReference type="Gene3D" id="1.10.510.10">
    <property type="entry name" value="Transferase(Phosphotransferase) domain 1"/>
    <property type="match status" value="1"/>
</dbReference>
<evidence type="ECO:0000313" key="9">
    <source>
        <dbReference type="EMBL" id="CDR33777.1"/>
    </source>
</evidence>
<comment type="caution">
    <text evidence="9">The sequence shown here is derived from an EMBL/GenBank/DDBJ whole genome shotgun (WGS) entry which is preliminary data.</text>
</comment>
<evidence type="ECO:0000256" key="4">
    <source>
        <dbReference type="ARBA" id="ARBA00022741"/>
    </source>
</evidence>
<keyword evidence="4" id="KW-0547">Nucleotide-binding</keyword>
<dbReference type="InterPro" id="IPR000719">
    <property type="entry name" value="Prot_kinase_dom"/>
</dbReference>
<dbReference type="STRING" id="1437425.CSEC_0950"/>
<dbReference type="EC" id="2.7.11.1" evidence="1"/>
<evidence type="ECO:0000256" key="2">
    <source>
        <dbReference type="ARBA" id="ARBA00022527"/>
    </source>
</evidence>
<dbReference type="PANTHER" id="PTHR24343">
    <property type="entry name" value="SERINE/THREONINE KINASE"/>
    <property type="match status" value="1"/>
</dbReference>
<dbReference type="EMBL" id="CCEJ010000004">
    <property type="protein sequence ID" value="CDR33777.1"/>
    <property type="molecule type" value="Genomic_DNA"/>
</dbReference>
<organism evidence="9 10">
    <name type="scientific">Candidatus Criblamydia sequanensis CRIB-18</name>
    <dbReference type="NCBI Taxonomy" id="1437425"/>
    <lineage>
        <taxon>Bacteria</taxon>
        <taxon>Pseudomonadati</taxon>
        <taxon>Chlamydiota</taxon>
        <taxon>Chlamydiia</taxon>
        <taxon>Parachlamydiales</taxon>
        <taxon>Candidatus Criblamydiaceae</taxon>
        <taxon>Candidatus Criblamydia</taxon>
    </lineage>
</organism>
<evidence type="ECO:0000256" key="7">
    <source>
        <dbReference type="SAM" id="MobiDB-lite"/>
    </source>
</evidence>
<accession>A0A090CYQ5</accession>
<keyword evidence="2 9" id="KW-0723">Serine/threonine-protein kinase</keyword>
<evidence type="ECO:0000256" key="6">
    <source>
        <dbReference type="ARBA" id="ARBA00022840"/>
    </source>
</evidence>
<keyword evidence="6" id="KW-0067">ATP-binding</keyword>
<protein>
    <recommendedName>
        <fullName evidence="1">non-specific serine/threonine protein kinase</fullName>
        <ecNumber evidence="1">2.7.11.1</ecNumber>
    </recommendedName>
</protein>
<reference evidence="9" key="1">
    <citation type="submission" date="2013-12" db="EMBL/GenBank/DDBJ databases">
        <authorList>
            <person name="Linke B."/>
        </authorList>
    </citation>
    <scope>NUCLEOTIDE SEQUENCE [LARGE SCALE GENOMIC DNA]</scope>
    <source>
        <strain evidence="9">CRIB-18</strain>
    </source>
</reference>
<proteinExistence type="predicted"/>
<evidence type="ECO:0000256" key="1">
    <source>
        <dbReference type="ARBA" id="ARBA00012513"/>
    </source>
</evidence>
<keyword evidence="10" id="KW-1185">Reference proteome</keyword>
<dbReference type="eggNOG" id="COG0515">
    <property type="taxonomic scope" value="Bacteria"/>
</dbReference>
<reference evidence="9" key="2">
    <citation type="submission" date="2014-09" db="EMBL/GenBank/DDBJ databases">
        <title>Criblamydia sequanensis harbors a mega-plasmid encoding arsenite resistance.</title>
        <authorList>
            <person name="Bertelli C."/>
            <person name="Goesmann A."/>
            <person name="Greub G."/>
        </authorList>
    </citation>
    <scope>NUCLEOTIDE SEQUENCE [LARGE SCALE GENOMIC DNA]</scope>
    <source>
        <strain evidence="9">CRIB-18</strain>
    </source>
</reference>
<dbReference type="InterPro" id="IPR011009">
    <property type="entry name" value="Kinase-like_dom_sf"/>
</dbReference>
<dbReference type="Proteomes" id="UP000031552">
    <property type="component" value="Unassembled WGS sequence"/>
</dbReference>
<feature type="region of interest" description="Disordered" evidence="7">
    <location>
        <begin position="15"/>
        <end position="46"/>
    </location>
</feature>
<dbReference type="Pfam" id="PF00069">
    <property type="entry name" value="Pkinase"/>
    <property type="match status" value="1"/>
</dbReference>
<gene>
    <name evidence="9" type="ORF">CSEC_0950</name>
</gene>
<feature type="domain" description="Protein kinase" evidence="8">
    <location>
        <begin position="221"/>
        <end position="497"/>
    </location>
</feature>
<dbReference type="OrthoDB" id="22013at2"/>
<keyword evidence="5 9" id="KW-0418">Kinase</keyword>
<evidence type="ECO:0000313" key="10">
    <source>
        <dbReference type="Proteomes" id="UP000031552"/>
    </source>
</evidence>
<feature type="compositionally biased region" description="Basic and acidic residues" evidence="7">
    <location>
        <begin position="608"/>
        <end position="640"/>
    </location>
</feature>
<dbReference type="GO" id="GO:0004674">
    <property type="term" value="F:protein serine/threonine kinase activity"/>
    <property type="evidence" value="ECO:0007669"/>
    <property type="project" value="UniProtKB-KW"/>
</dbReference>
<dbReference type="SUPFAM" id="SSF56112">
    <property type="entry name" value="Protein kinase-like (PK-like)"/>
    <property type="match status" value="1"/>
</dbReference>